<dbReference type="AlphaFoldDB" id="A0A8C3RY49"/>
<comment type="function">
    <text evidence="4">Reversible hydration of carbon dioxide.</text>
</comment>
<name>A0A8C3RY49_CHESE</name>
<dbReference type="InterPro" id="IPR036398">
    <property type="entry name" value="CA_dom_sf"/>
</dbReference>
<evidence type="ECO:0000256" key="3">
    <source>
        <dbReference type="ARBA" id="ARBA00022833"/>
    </source>
</evidence>
<dbReference type="PROSITE" id="PS00162">
    <property type="entry name" value="ALPHA_CA_1"/>
    <property type="match status" value="1"/>
</dbReference>
<dbReference type="GO" id="GO:0005886">
    <property type="term" value="C:plasma membrane"/>
    <property type="evidence" value="ECO:0007669"/>
    <property type="project" value="TreeGrafter"/>
</dbReference>
<dbReference type="SMART" id="SM01057">
    <property type="entry name" value="Carb_anhydrase"/>
    <property type="match status" value="1"/>
</dbReference>
<evidence type="ECO:0000256" key="1">
    <source>
        <dbReference type="ARBA" id="ARBA00010718"/>
    </source>
</evidence>
<dbReference type="Proteomes" id="UP000694403">
    <property type="component" value="Unplaced"/>
</dbReference>
<evidence type="ECO:0000313" key="6">
    <source>
        <dbReference type="Ensembl" id="ENSCSRP00000006333.1"/>
    </source>
</evidence>
<feature type="domain" description="Alpha-carbonic anhydrase" evidence="5">
    <location>
        <begin position="28"/>
        <end position="298"/>
    </location>
</feature>
<evidence type="ECO:0000256" key="4">
    <source>
        <dbReference type="RuleBase" id="RU367011"/>
    </source>
</evidence>
<organism evidence="6 7">
    <name type="scientific">Chelydra serpentina</name>
    <name type="common">Snapping turtle</name>
    <name type="synonym">Testudo serpentina</name>
    <dbReference type="NCBI Taxonomy" id="8475"/>
    <lineage>
        <taxon>Eukaryota</taxon>
        <taxon>Metazoa</taxon>
        <taxon>Chordata</taxon>
        <taxon>Craniata</taxon>
        <taxon>Vertebrata</taxon>
        <taxon>Euteleostomi</taxon>
        <taxon>Archelosauria</taxon>
        <taxon>Testudinata</taxon>
        <taxon>Testudines</taxon>
        <taxon>Cryptodira</taxon>
        <taxon>Durocryptodira</taxon>
        <taxon>Americhelydia</taxon>
        <taxon>Chelydroidea</taxon>
        <taxon>Chelydridae</taxon>
        <taxon>Chelydra</taxon>
    </lineage>
</organism>
<dbReference type="PANTHER" id="PTHR18952:SF134">
    <property type="entry name" value="CARBONIC ANHYDRASE 15"/>
    <property type="match status" value="1"/>
</dbReference>
<comment type="catalytic activity">
    <reaction evidence="4">
        <text>hydrogencarbonate + H(+) = CO2 + H2O</text>
        <dbReference type="Rhea" id="RHEA:10748"/>
        <dbReference type="ChEBI" id="CHEBI:15377"/>
        <dbReference type="ChEBI" id="CHEBI:15378"/>
        <dbReference type="ChEBI" id="CHEBI:16526"/>
        <dbReference type="ChEBI" id="CHEBI:17544"/>
        <dbReference type="EC" id="4.2.1.1"/>
    </reaction>
</comment>
<evidence type="ECO:0000259" key="5">
    <source>
        <dbReference type="PROSITE" id="PS51144"/>
    </source>
</evidence>
<protein>
    <recommendedName>
        <fullName evidence="4">Carbonic anhydrase</fullName>
        <ecNumber evidence="4">4.2.1.1</ecNumber>
    </recommendedName>
</protein>
<keyword evidence="7" id="KW-1185">Reference proteome</keyword>
<dbReference type="InterPro" id="IPR001148">
    <property type="entry name" value="CA_dom"/>
</dbReference>
<dbReference type="EC" id="4.2.1.1" evidence="4"/>
<accession>A0A8C3RY49</accession>
<proteinExistence type="inferred from homology"/>
<dbReference type="InterPro" id="IPR018338">
    <property type="entry name" value="Carbonic_anhydrase_a-class_CS"/>
</dbReference>
<dbReference type="Ensembl" id="ENSCSRT00000006536.1">
    <property type="protein sequence ID" value="ENSCSRP00000006333.1"/>
    <property type="gene ID" value="ENSCSRG00000004732.1"/>
</dbReference>
<dbReference type="InterPro" id="IPR023561">
    <property type="entry name" value="Carbonic_anhydrase_a-class"/>
</dbReference>
<comment type="cofactor">
    <cofactor evidence="4">
        <name>Zn(2+)</name>
        <dbReference type="ChEBI" id="CHEBI:29105"/>
    </cofactor>
</comment>
<dbReference type="Gene3D" id="3.10.200.10">
    <property type="entry name" value="Alpha carbonic anhydrase"/>
    <property type="match status" value="1"/>
</dbReference>
<comment type="similarity">
    <text evidence="1 4">Belongs to the alpha-carbonic anhydrase family.</text>
</comment>
<dbReference type="PANTHER" id="PTHR18952">
    <property type="entry name" value="CARBONIC ANHYDRASE"/>
    <property type="match status" value="1"/>
</dbReference>
<dbReference type="PROSITE" id="PS51144">
    <property type="entry name" value="ALPHA_CA_2"/>
    <property type="match status" value="1"/>
</dbReference>
<evidence type="ECO:0000256" key="2">
    <source>
        <dbReference type="ARBA" id="ARBA00022723"/>
    </source>
</evidence>
<reference evidence="6" key="1">
    <citation type="submission" date="2025-08" db="UniProtKB">
        <authorList>
            <consortium name="Ensembl"/>
        </authorList>
    </citation>
    <scope>IDENTIFICATION</scope>
</reference>
<dbReference type="GO" id="GO:0008270">
    <property type="term" value="F:zinc ion binding"/>
    <property type="evidence" value="ECO:0007669"/>
    <property type="project" value="UniProtKB-UniRule"/>
</dbReference>
<keyword evidence="4" id="KW-0456">Lyase</keyword>
<dbReference type="GO" id="GO:0004089">
    <property type="term" value="F:carbonate dehydratase activity"/>
    <property type="evidence" value="ECO:0007669"/>
    <property type="project" value="UniProtKB-UniRule"/>
</dbReference>
<evidence type="ECO:0000313" key="7">
    <source>
        <dbReference type="Proteomes" id="UP000694403"/>
    </source>
</evidence>
<dbReference type="Pfam" id="PF00194">
    <property type="entry name" value="Carb_anhydrase"/>
    <property type="match status" value="1"/>
</dbReference>
<sequence length="344" mass="38184">GPLSSLRSIAEAVATAVAQLCFCVRGLTGWLRVRLDGPRHWKDLAKGCGGDNQSPINIDRRKVQRDSNLGDLLFEGYDQAPPGKWRLMNNGHTGGYLCQTPSLPPSLAPQTLFSKYRALQFHFHWGNLKENGSEHTIDGHQFPMELHLVHMNTKYKTFNEAKGHPNGLAVLGFLYKPFIPRMGFYDDGFSFSLSLSLSLALSQEDFVDLASTFCLNNLLPSVAKLSKYYRYQGSLTTPDCTEVVVWTLFEEPIPISQSQVKVPPSSAVTTALVNPAEGLQFAEFLPNPSSWAAVQGAEILSIILFMAACYSSQLFSSCFELWRSHVIFTRAVLCWKVNTVVSSP</sequence>
<keyword evidence="2 4" id="KW-0479">Metal-binding</keyword>
<keyword evidence="3 4" id="KW-0862">Zinc</keyword>
<dbReference type="SUPFAM" id="SSF51069">
    <property type="entry name" value="Carbonic anhydrase"/>
    <property type="match status" value="1"/>
</dbReference>
<reference evidence="6" key="2">
    <citation type="submission" date="2025-09" db="UniProtKB">
        <authorList>
            <consortium name="Ensembl"/>
        </authorList>
    </citation>
    <scope>IDENTIFICATION</scope>
</reference>